<dbReference type="EMBL" id="CM018035">
    <property type="protein sequence ID" value="KAA8541918.1"/>
    <property type="molecule type" value="Genomic_DNA"/>
</dbReference>
<dbReference type="InterPro" id="IPR039622">
    <property type="entry name" value="MBD10/11"/>
</dbReference>
<feature type="region of interest" description="Disordered" evidence="1">
    <location>
        <begin position="219"/>
        <end position="314"/>
    </location>
</feature>
<name>A0A5J5BH18_9ASTE</name>
<feature type="compositionally biased region" description="Basic and acidic residues" evidence="1">
    <location>
        <begin position="1"/>
        <end position="17"/>
    </location>
</feature>
<dbReference type="OrthoDB" id="1435582at2759"/>
<reference evidence="2 3" key="1">
    <citation type="submission" date="2019-09" db="EMBL/GenBank/DDBJ databases">
        <title>A chromosome-level genome assembly of the Chinese tupelo Nyssa sinensis.</title>
        <authorList>
            <person name="Yang X."/>
            <person name="Kang M."/>
            <person name="Yang Y."/>
            <person name="Xiong H."/>
            <person name="Wang M."/>
            <person name="Zhang Z."/>
            <person name="Wang Z."/>
            <person name="Wu H."/>
            <person name="Ma T."/>
            <person name="Liu J."/>
            <person name="Xi Z."/>
        </authorList>
    </citation>
    <scope>NUCLEOTIDE SEQUENCE [LARGE SCALE GENOMIC DNA]</scope>
    <source>
        <strain evidence="2">J267</strain>
        <tissue evidence="2">Leaf</tissue>
    </source>
</reference>
<organism evidence="2 3">
    <name type="scientific">Nyssa sinensis</name>
    <dbReference type="NCBI Taxonomy" id="561372"/>
    <lineage>
        <taxon>Eukaryota</taxon>
        <taxon>Viridiplantae</taxon>
        <taxon>Streptophyta</taxon>
        <taxon>Embryophyta</taxon>
        <taxon>Tracheophyta</taxon>
        <taxon>Spermatophyta</taxon>
        <taxon>Magnoliopsida</taxon>
        <taxon>eudicotyledons</taxon>
        <taxon>Gunneridae</taxon>
        <taxon>Pentapetalae</taxon>
        <taxon>asterids</taxon>
        <taxon>Cornales</taxon>
        <taxon>Nyssaceae</taxon>
        <taxon>Nyssa</taxon>
    </lineage>
</organism>
<feature type="compositionally biased region" description="Basic and acidic residues" evidence="1">
    <location>
        <begin position="55"/>
        <end position="67"/>
    </location>
</feature>
<proteinExistence type="predicted"/>
<evidence type="ECO:0000313" key="2">
    <source>
        <dbReference type="EMBL" id="KAA8541918.1"/>
    </source>
</evidence>
<feature type="region of interest" description="Disordered" evidence="1">
    <location>
        <begin position="1"/>
        <end position="167"/>
    </location>
</feature>
<feature type="compositionally biased region" description="Basic and acidic residues" evidence="1">
    <location>
        <begin position="260"/>
        <end position="285"/>
    </location>
</feature>
<feature type="compositionally biased region" description="Basic and acidic residues" evidence="1">
    <location>
        <begin position="34"/>
        <end position="44"/>
    </location>
</feature>
<feature type="compositionally biased region" description="Basic and acidic residues" evidence="1">
    <location>
        <begin position="102"/>
        <end position="121"/>
    </location>
</feature>
<gene>
    <name evidence="2" type="ORF">F0562_023070</name>
</gene>
<feature type="compositionally biased region" description="Basic and acidic residues" evidence="1">
    <location>
        <begin position="220"/>
        <end position="238"/>
    </location>
</feature>
<accession>A0A5J5BH18</accession>
<sequence length="314" mass="34585">MASSVDKETQSGPKDDVVSLELPAPPAWKKLFMPKKDTPRKNEIVSEFDWGTGETPRRSARISEKVKATPPSAESEPPKKRGRKSSGSKKDSKATEPVTEDSEGKKELEMQDAEVTEKENADADNTGTSENNRVESGCITQEEADKTNNADTKMDETGPEEVEKDFNIQTDTQETMNGEVEEAAVDIDKVGVTLVFQNEEEDVEDKQVMEKVEQPLTEGVKFKDASDKKLDQQGHVMEETDNGVGQEKEKLNGVAPASDGETKEQQVQENDVKYNLQVDEKDQKVAGEVMENGKINQGMRGDTPQHPSPAPVSC</sequence>
<dbReference type="AlphaFoldDB" id="A0A5J5BH18"/>
<evidence type="ECO:0000313" key="3">
    <source>
        <dbReference type="Proteomes" id="UP000325577"/>
    </source>
</evidence>
<dbReference type="PANTHER" id="PTHR33729:SF12">
    <property type="entry name" value="MBD DOMAIN-CONTAINING PROTEIN"/>
    <property type="match status" value="1"/>
</dbReference>
<dbReference type="PANTHER" id="PTHR33729">
    <property type="entry name" value="METHYL-CPG BINDING DOMAIN CONTAINING PROTEIN, EXPRESSED"/>
    <property type="match status" value="1"/>
</dbReference>
<evidence type="ECO:0000256" key="1">
    <source>
        <dbReference type="SAM" id="MobiDB-lite"/>
    </source>
</evidence>
<feature type="compositionally biased region" description="Basic and acidic residues" evidence="1">
    <location>
        <begin position="143"/>
        <end position="156"/>
    </location>
</feature>
<keyword evidence="3" id="KW-1185">Reference proteome</keyword>
<dbReference type="Proteomes" id="UP000325577">
    <property type="component" value="Linkage Group LG12"/>
</dbReference>
<protein>
    <submittedName>
        <fullName evidence="2">Uncharacterized protein</fullName>
    </submittedName>
</protein>